<dbReference type="Proteomes" id="UP001501153">
    <property type="component" value="Unassembled WGS sequence"/>
</dbReference>
<keyword evidence="3" id="KW-1185">Reference proteome</keyword>
<evidence type="ECO:0000259" key="1">
    <source>
        <dbReference type="Pfam" id="PF00027"/>
    </source>
</evidence>
<gene>
    <name evidence="2" type="ORF">GCM10023185_16330</name>
</gene>
<evidence type="ECO:0000313" key="3">
    <source>
        <dbReference type="Proteomes" id="UP001501153"/>
    </source>
</evidence>
<accession>A0ABP8IA67</accession>
<feature type="domain" description="Cyclic nucleotide-binding" evidence="1">
    <location>
        <begin position="37"/>
        <end position="122"/>
    </location>
</feature>
<dbReference type="EMBL" id="BAABGZ010000016">
    <property type="protein sequence ID" value="GAA4354455.1"/>
    <property type="molecule type" value="Genomic_DNA"/>
</dbReference>
<dbReference type="InterPro" id="IPR000595">
    <property type="entry name" value="cNMP-bd_dom"/>
</dbReference>
<sequence>MNPTATPDDYKTFLRRFHPGIDDASLQLLLAELRPLSIKKGEFLIQAGQVQKELMFVYSGVQITCFDHEGTEHVTTFFYAPSLAGLPDSFLYQTPAQDNIRALSDSEFGCISFQRLQELFDESQPLERLFRKMIEAKLVGLITRHKEFHALTIKERFQRFAQRSAHLFHLVPHKYIANYLHINPTNFSKLYNSTRW</sequence>
<name>A0ABP8IA67_9BACT</name>
<dbReference type="InterPro" id="IPR018490">
    <property type="entry name" value="cNMP-bd_dom_sf"/>
</dbReference>
<dbReference type="SUPFAM" id="SSF51206">
    <property type="entry name" value="cAMP-binding domain-like"/>
    <property type="match status" value="1"/>
</dbReference>
<dbReference type="Gene3D" id="2.60.120.10">
    <property type="entry name" value="Jelly Rolls"/>
    <property type="match status" value="1"/>
</dbReference>
<reference evidence="3" key="1">
    <citation type="journal article" date="2019" name="Int. J. Syst. Evol. Microbiol.">
        <title>The Global Catalogue of Microorganisms (GCM) 10K type strain sequencing project: providing services to taxonomists for standard genome sequencing and annotation.</title>
        <authorList>
            <consortium name="The Broad Institute Genomics Platform"/>
            <consortium name="The Broad Institute Genome Sequencing Center for Infectious Disease"/>
            <person name="Wu L."/>
            <person name="Ma J."/>
        </authorList>
    </citation>
    <scope>NUCLEOTIDE SEQUENCE [LARGE SCALE GENOMIC DNA]</scope>
    <source>
        <strain evidence="3">JCM 17923</strain>
    </source>
</reference>
<dbReference type="InterPro" id="IPR014710">
    <property type="entry name" value="RmlC-like_jellyroll"/>
</dbReference>
<organism evidence="2 3">
    <name type="scientific">Hymenobacter saemangeumensis</name>
    <dbReference type="NCBI Taxonomy" id="1084522"/>
    <lineage>
        <taxon>Bacteria</taxon>
        <taxon>Pseudomonadati</taxon>
        <taxon>Bacteroidota</taxon>
        <taxon>Cytophagia</taxon>
        <taxon>Cytophagales</taxon>
        <taxon>Hymenobacteraceae</taxon>
        <taxon>Hymenobacter</taxon>
    </lineage>
</organism>
<dbReference type="RefSeq" id="WP_345235534.1">
    <property type="nucleotide sequence ID" value="NZ_BAABGZ010000016.1"/>
</dbReference>
<protein>
    <recommendedName>
        <fullName evidence="1">Cyclic nucleotide-binding domain-containing protein</fullName>
    </recommendedName>
</protein>
<comment type="caution">
    <text evidence="2">The sequence shown here is derived from an EMBL/GenBank/DDBJ whole genome shotgun (WGS) entry which is preliminary data.</text>
</comment>
<dbReference type="Pfam" id="PF00027">
    <property type="entry name" value="cNMP_binding"/>
    <property type="match status" value="1"/>
</dbReference>
<dbReference type="CDD" id="cd00038">
    <property type="entry name" value="CAP_ED"/>
    <property type="match status" value="1"/>
</dbReference>
<proteinExistence type="predicted"/>
<evidence type="ECO:0000313" key="2">
    <source>
        <dbReference type="EMBL" id="GAA4354455.1"/>
    </source>
</evidence>